<evidence type="ECO:0000313" key="1">
    <source>
        <dbReference type="EMBL" id="MBP2019341.1"/>
    </source>
</evidence>
<dbReference type="EMBL" id="JAGGLG010000026">
    <property type="protein sequence ID" value="MBP2019341.1"/>
    <property type="molecule type" value="Genomic_DNA"/>
</dbReference>
<reference evidence="1 2" key="1">
    <citation type="submission" date="2021-03" db="EMBL/GenBank/DDBJ databases">
        <title>Genomic Encyclopedia of Type Strains, Phase IV (KMG-IV): sequencing the most valuable type-strain genomes for metagenomic binning, comparative biology and taxonomic classification.</title>
        <authorList>
            <person name="Goeker M."/>
        </authorList>
    </citation>
    <scope>NUCLEOTIDE SEQUENCE [LARGE SCALE GENOMIC DNA]</scope>
    <source>
        <strain evidence="1 2">DSM 27138</strain>
    </source>
</reference>
<proteinExistence type="predicted"/>
<keyword evidence="2" id="KW-1185">Reference proteome</keyword>
<evidence type="ECO:0000313" key="2">
    <source>
        <dbReference type="Proteomes" id="UP001519289"/>
    </source>
</evidence>
<dbReference type="Proteomes" id="UP001519289">
    <property type="component" value="Unassembled WGS sequence"/>
</dbReference>
<gene>
    <name evidence="1" type="ORF">J2Z79_002768</name>
</gene>
<dbReference type="RefSeq" id="WP_280953729.1">
    <property type="nucleotide sequence ID" value="NZ_JAGGLG010000026.1"/>
</dbReference>
<protein>
    <submittedName>
        <fullName evidence="1">Uncharacterized protein</fullName>
    </submittedName>
</protein>
<organism evidence="1 2">
    <name type="scientific">Symbiobacterium terraclitae</name>
    <dbReference type="NCBI Taxonomy" id="557451"/>
    <lineage>
        <taxon>Bacteria</taxon>
        <taxon>Bacillati</taxon>
        <taxon>Bacillota</taxon>
        <taxon>Clostridia</taxon>
        <taxon>Eubacteriales</taxon>
        <taxon>Symbiobacteriaceae</taxon>
        <taxon>Symbiobacterium</taxon>
    </lineage>
</organism>
<name>A0ABS4JWI5_9FIRM</name>
<sequence>MAEEPIRRCEAMMRALNRRLGFTVAYSHLRLERLPGHPRSPSDV</sequence>
<accession>A0ABS4JWI5</accession>
<comment type="caution">
    <text evidence="1">The sequence shown here is derived from an EMBL/GenBank/DDBJ whole genome shotgun (WGS) entry which is preliminary data.</text>
</comment>